<name>A0A3L8ABV5_9BACE</name>
<dbReference type="EMBL" id="RAZM01000028">
    <property type="protein sequence ID" value="RLT80073.1"/>
    <property type="molecule type" value="Genomic_DNA"/>
</dbReference>
<gene>
    <name evidence="1" type="ORF">D7Y07_10480</name>
</gene>
<evidence type="ECO:0000313" key="2">
    <source>
        <dbReference type="Proteomes" id="UP000267159"/>
    </source>
</evidence>
<dbReference type="AlphaFoldDB" id="A0A3L8ABV5"/>
<evidence type="ECO:0000313" key="1">
    <source>
        <dbReference type="EMBL" id="RLT80073.1"/>
    </source>
</evidence>
<protein>
    <submittedName>
        <fullName evidence="1">Uncharacterized protein</fullName>
    </submittedName>
</protein>
<comment type="caution">
    <text evidence="1">The sequence shown here is derived from an EMBL/GenBank/DDBJ whole genome shotgun (WGS) entry which is preliminary data.</text>
</comment>
<reference evidence="1 2" key="1">
    <citation type="submission" date="2018-09" db="EMBL/GenBank/DDBJ databases">
        <title>Murine metabolic-syndrome-specific gut microbial biobank.</title>
        <authorList>
            <person name="Liu C."/>
        </authorList>
    </citation>
    <scope>NUCLEOTIDE SEQUENCE [LARGE SCALE GENOMIC DNA]</scope>
    <source>
        <strain evidence="1 2">0.1X-D8-26</strain>
    </source>
</reference>
<dbReference type="STRING" id="1235814.GCA_000613385_00134"/>
<accession>A0A3L8ABV5</accession>
<proteinExistence type="predicted"/>
<dbReference type="Proteomes" id="UP000267159">
    <property type="component" value="Unassembled WGS sequence"/>
</dbReference>
<sequence length="175" mass="20361">MPSILHLHIFGTITKAGKQMRTKELFGITMLFLYVFCFIGCSNEDEVFHSLSMDVDGIELTKEKKSEIYWGEAPADRMKFTITGKGKYVDLTYITSVCIDGVSQTQKNDQGKREPVDEYSVWEGEWGYIKYQTKLPPYCMQFELAPNTSDKKRFYEFQLGYGYWHAIVKIIQKSR</sequence>
<organism evidence="1 2">
    <name type="scientific">Bacteroides acidifaciens</name>
    <dbReference type="NCBI Taxonomy" id="85831"/>
    <lineage>
        <taxon>Bacteria</taxon>
        <taxon>Pseudomonadati</taxon>
        <taxon>Bacteroidota</taxon>
        <taxon>Bacteroidia</taxon>
        <taxon>Bacteroidales</taxon>
        <taxon>Bacteroidaceae</taxon>
        <taxon>Bacteroides</taxon>
    </lineage>
</organism>